<reference evidence="2" key="1">
    <citation type="submission" date="2020-05" db="EMBL/GenBank/DDBJ databases">
        <authorList>
            <person name="Chiriac C."/>
            <person name="Salcher M."/>
            <person name="Ghai R."/>
            <person name="Kavagutti S V."/>
        </authorList>
    </citation>
    <scope>NUCLEOTIDE SEQUENCE</scope>
</reference>
<feature type="compositionally biased region" description="Low complexity" evidence="1">
    <location>
        <begin position="30"/>
        <end position="42"/>
    </location>
</feature>
<protein>
    <submittedName>
        <fullName evidence="2">Unannotated protein</fullName>
    </submittedName>
</protein>
<evidence type="ECO:0000256" key="1">
    <source>
        <dbReference type="SAM" id="MobiDB-lite"/>
    </source>
</evidence>
<accession>A0A6J7KFD1</accession>
<proteinExistence type="predicted"/>
<sequence length="290" mass="30091">MDALALDLAEHVDERQLDVAQQVGQAGLVQQPALVDGQQRDAPGGGGGDVRDPLGDGDPGLVGELVERVAAALGLEDVLREQGVVLEPRGAVAADAALGVLGPRGAALGQRLAVVDHERPALEGHEDVGRGGAPADEELLRARVVQQRDGEAQRERRAGSRVALRGRVPRGVGVEELAGLLLLGGDGLDDGDGHGGGVAVRGVRGGERGGEVLQRHHADRGVDRRGVRPGALRGGRAAVRVQERLEAAPRVAQLEAHERLAQRGGVGLGDEERVEVVVDLDVGVDPRQLA</sequence>
<organism evidence="2">
    <name type="scientific">freshwater metagenome</name>
    <dbReference type="NCBI Taxonomy" id="449393"/>
    <lineage>
        <taxon>unclassified sequences</taxon>
        <taxon>metagenomes</taxon>
        <taxon>ecological metagenomes</taxon>
    </lineage>
</organism>
<dbReference type="AlphaFoldDB" id="A0A6J7KFD1"/>
<name>A0A6J7KFD1_9ZZZZ</name>
<feature type="region of interest" description="Disordered" evidence="1">
    <location>
        <begin position="30"/>
        <end position="58"/>
    </location>
</feature>
<evidence type="ECO:0000313" key="2">
    <source>
        <dbReference type="EMBL" id="CAB4952862.1"/>
    </source>
</evidence>
<dbReference type="EMBL" id="CAFBMK010000364">
    <property type="protein sequence ID" value="CAB4952862.1"/>
    <property type="molecule type" value="Genomic_DNA"/>
</dbReference>
<gene>
    <name evidence="2" type="ORF">UFOPK3564_03590</name>
</gene>